<feature type="transmembrane region" description="Helical" evidence="1">
    <location>
        <begin position="169"/>
        <end position="187"/>
    </location>
</feature>
<reference evidence="2" key="2">
    <citation type="submission" date="2010-05" db="EMBL/GenBank/DDBJ databases">
        <title>The Genome Sequence of Magnaporthe poae strain ATCC 64411.</title>
        <authorList>
            <consortium name="The Broad Institute Genome Sequencing Platform"/>
            <consortium name="Broad Institute Genome Sequencing Center for Infectious Disease"/>
            <person name="Ma L.-J."/>
            <person name="Dead R."/>
            <person name="Young S."/>
            <person name="Zeng Q."/>
            <person name="Koehrsen M."/>
            <person name="Alvarado L."/>
            <person name="Berlin A."/>
            <person name="Chapman S.B."/>
            <person name="Chen Z."/>
            <person name="Freedman E."/>
            <person name="Gellesch M."/>
            <person name="Goldberg J."/>
            <person name="Griggs A."/>
            <person name="Gujja S."/>
            <person name="Heilman E.R."/>
            <person name="Heiman D."/>
            <person name="Hepburn T."/>
            <person name="Howarth C."/>
            <person name="Jen D."/>
            <person name="Larson L."/>
            <person name="Mehta T."/>
            <person name="Neiman D."/>
            <person name="Pearson M."/>
            <person name="Roberts A."/>
            <person name="Saif S."/>
            <person name="Shea T."/>
            <person name="Shenoy N."/>
            <person name="Sisk P."/>
            <person name="Stolte C."/>
            <person name="Sykes S."/>
            <person name="Walk T."/>
            <person name="White J."/>
            <person name="Yandava C."/>
            <person name="Haas B."/>
            <person name="Nusbaum C."/>
            <person name="Birren B."/>
        </authorList>
    </citation>
    <scope>NUCLEOTIDE SEQUENCE</scope>
    <source>
        <strain evidence="2">ATCC 64411</strain>
    </source>
</reference>
<keyword evidence="1" id="KW-0472">Membrane</keyword>
<feature type="transmembrane region" description="Helical" evidence="1">
    <location>
        <begin position="593"/>
        <end position="612"/>
    </location>
</feature>
<feature type="transmembrane region" description="Helical" evidence="1">
    <location>
        <begin position="39"/>
        <end position="65"/>
    </location>
</feature>
<feature type="transmembrane region" description="Helical" evidence="1">
    <location>
        <begin position="127"/>
        <end position="149"/>
    </location>
</feature>
<dbReference type="EMBL" id="GL876966">
    <property type="protein sequence ID" value="KLU81027.1"/>
    <property type="molecule type" value="Genomic_DNA"/>
</dbReference>
<feature type="transmembrane region" description="Helical" evidence="1">
    <location>
        <begin position="364"/>
        <end position="382"/>
    </location>
</feature>
<dbReference type="EnsemblFungi" id="MAPG_00122T0">
    <property type="protein sequence ID" value="MAPG_00122T0"/>
    <property type="gene ID" value="MAPG_00122"/>
</dbReference>
<reference evidence="4" key="1">
    <citation type="submission" date="2010-05" db="EMBL/GenBank/DDBJ databases">
        <title>The genome sequence of Magnaporthe poae strain ATCC 64411.</title>
        <authorList>
            <person name="Ma L.-J."/>
            <person name="Dead R."/>
            <person name="Young S."/>
            <person name="Zeng Q."/>
            <person name="Koehrsen M."/>
            <person name="Alvarado L."/>
            <person name="Berlin A."/>
            <person name="Chapman S.B."/>
            <person name="Chen Z."/>
            <person name="Freedman E."/>
            <person name="Gellesch M."/>
            <person name="Goldberg J."/>
            <person name="Griggs A."/>
            <person name="Gujja S."/>
            <person name="Heilman E.R."/>
            <person name="Heiman D."/>
            <person name="Hepburn T."/>
            <person name="Howarth C."/>
            <person name="Jen D."/>
            <person name="Larson L."/>
            <person name="Mehta T."/>
            <person name="Neiman D."/>
            <person name="Pearson M."/>
            <person name="Roberts A."/>
            <person name="Saif S."/>
            <person name="Shea T."/>
            <person name="Shenoy N."/>
            <person name="Sisk P."/>
            <person name="Stolte C."/>
            <person name="Sykes S."/>
            <person name="Walk T."/>
            <person name="White J."/>
            <person name="Yandava C."/>
            <person name="Haas B."/>
            <person name="Nusbaum C."/>
            <person name="Birren B."/>
        </authorList>
    </citation>
    <scope>NUCLEOTIDE SEQUENCE [LARGE SCALE GENOMIC DNA]</scope>
    <source>
        <strain evidence="4">ATCC 64411 / 73-15</strain>
    </source>
</reference>
<gene>
    <name evidence="2" type="ORF">MAPG_00122</name>
</gene>
<dbReference type="eggNOG" id="ENOG502SZ7S">
    <property type="taxonomic scope" value="Eukaryota"/>
</dbReference>
<dbReference type="EMBL" id="ADBL01000023">
    <property type="status" value="NOT_ANNOTATED_CDS"/>
    <property type="molecule type" value="Genomic_DNA"/>
</dbReference>
<evidence type="ECO:0000256" key="1">
    <source>
        <dbReference type="SAM" id="Phobius"/>
    </source>
</evidence>
<dbReference type="PANTHER" id="PTHR37577">
    <property type="entry name" value="INTEGRAL MEMBRANE PROTEIN"/>
    <property type="match status" value="1"/>
</dbReference>
<name>A0A0C4DK59_MAGP6</name>
<evidence type="ECO:0000313" key="3">
    <source>
        <dbReference type="EnsemblFungi" id="MAPG_00122T0"/>
    </source>
</evidence>
<proteinExistence type="predicted"/>
<reference evidence="2" key="3">
    <citation type="submission" date="2011-03" db="EMBL/GenBank/DDBJ databases">
        <title>Annotation of Magnaporthe poae ATCC 64411.</title>
        <authorList>
            <person name="Ma L.-J."/>
            <person name="Dead R."/>
            <person name="Young S.K."/>
            <person name="Zeng Q."/>
            <person name="Gargeya S."/>
            <person name="Fitzgerald M."/>
            <person name="Haas B."/>
            <person name="Abouelleil A."/>
            <person name="Alvarado L."/>
            <person name="Arachchi H.M."/>
            <person name="Berlin A."/>
            <person name="Brown A."/>
            <person name="Chapman S.B."/>
            <person name="Chen Z."/>
            <person name="Dunbar C."/>
            <person name="Freedman E."/>
            <person name="Gearin G."/>
            <person name="Gellesch M."/>
            <person name="Goldberg J."/>
            <person name="Griggs A."/>
            <person name="Gujja S."/>
            <person name="Heiman D."/>
            <person name="Howarth C."/>
            <person name="Larson L."/>
            <person name="Lui A."/>
            <person name="MacDonald P.J.P."/>
            <person name="Mehta T."/>
            <person name="Montmayeur A."/>
            <person name="Murphy C."/>
            <person name="Neiman D."/>
            <person name="Pearson M."/>
            <person name="Priest M."/>
            <person name="Roberts A."/>
            <person name="Saif S."/>
            <person name="Shea T."/>
            <person name="Shenoy N."/>
            <person name="Sisk P."/>
            <person name="Stolte C."/>
            <person name="Sykes S."/>
            <person name="Yandava C."/>
            <person name="Wortman J."/>
            <person name="Nusbaum C."/>
            <person name="Birren B."/>
        </authorList>
    </citation>
    <scope>NUCLEOTIDE SEQUENCE</scope>
    <source>
        <strain evidence="2">ATCC 64411</strain>
    </source>
</reference>
<feature type="transmembrane region" description="Helical" evidence="1">
    <location>
        <begin position="199"/>
        <end position="217"/>
    </location>
</feature>
<dbReference type="OrthoDB" id="5427664at2759"/>
<accession>A0A0C4DK59</accession>
<protein>
    <submittedName>
        <fullName evidence="2 3">Uncharacterized protein</fullName>
    </submittedName>
</protein>
<feature type="transmembrane region" description="Helical" evidence="1">
    <location>
        <begin position="557"/>
        <end position="581"/>
    </location>
</feature>
<evidence type="ECO:0000313" key="4">
    <source>
        <dbReference type="Proteomes" id="UP000011715"/>
    </source>
</evidence>
<dbReference type="VEuPathDB" id="FungiDB:MAPG_00122"/>
<feature type="transmembrane region" description="Helical" evidence="1">
    <location>
        <begin position="524"/>
        <end position="545"/>
    </location>
</feature>
<feature type="transmembrane region" description="Helical" evidence="1">
    <location>
        <begin position="335"/>
        <end position="352"/>
    </location>
</feature>
<feature type="transmembrane region" description="Helical" evidence="1">
    <location>
        <begin position="463"/>
        <end position="485"/>
    </location>
</feature>
<sequence>MFPLLQAVPWPQKHRAWSIMAFRSLNCSVDLEFQPDPDIAGIGIVTGFLSTAWLVILVLIVYYAFYYDPATDPFSDDTTTRLPRPNPFDMAFYNVKNDLFDLLIKGLDKVSLGDPFKKMRTRAGSQAFQEAILAFSDAQIVTGLAIMASGYYAVTQGLSGYHWKMVTRIAWFSTITHLAALSCLRTYLYKYPVKRGLRLFLMGSLSIMVITGTMAQADINFRNNRPAICFLRVPRPNQNSNNPDVVFSVLLLIYNIILRALKLHRWTAKKTSRLFKRIAIALFKPLARHLVNVLERIPTERLQLLFYMVVVQPYVASLMLAETYFLMYASAVSEVYWLLVTAGYGTFSLFYLRDSHSQGENTWTFGQVIACAMLMAPLLVFVDTIEKTWNSGDPAPSPEERSSHHDDRYTHWTDQLGGPIDLIVQLRRIEAESYSSLSIGPLVTFDGETDSGRPLLHHFEDLLFFKFLVPQLCLWALFATFWVVFADFPQFETVVVEFTPIAWFQDGVALWQAYSEQSPTENAVYLLFWILLLGPSSSVLFVLFWRWSPRTTYEPHGAWRLVAFALQFLFSASFLLLPTLTFIGCRIDQAARIFGYAVLSYVGFCVARSAVYTPGAGR</sequence>
<reference evidence="3" key="4">
    <citation type="journal article" date="2015" name="G3 (Bethesda)">
        <title>Genome sequences of three phytopathogenic species of the Magnaporthaceae family of fungi.</title>
        <authorList>
            <person name="Okagaki L.H."/>
            <person name="Nunes C.C."/>
            <person name="Sailsbery J."/>
            <person name="Clay B."/>
            <person name="Brown D."/>
            <person name="John T."/>
            <person name="Oh Y."/>
            <person name="Young N."/>
            <person name="Fitzgerald M."/>
            <person name="Haas B.J."/>
            <person name="Zeng Q."/>
            <person name="Young S."/>
            <person name="Adiconis X."/>
            <person name="Fan L."/>
            <person name="Levin J.Z."/>
            <person name="Mitchell T.K."/>
            <person name="Okubara P.A."/>
            <person name="Farman M.L."/>
            <person name="Kohn L.M."/>
            <person name="Birren B."/>
            <person name="Ma L.-J."/>
            <person name="Dean R.A."/>
        </authorList>
    </citation>
    <scope>NUCLEOTIDE SEQUENCE</scope>
    <source>
        <strain evidence="3">ATCC 64411 / 73-15</strain>
    </source>
</reference>
<dbReference type="AlphaFoldDB" id="A0A0C4DK59"/>
<keyword evidence="1" id="KW-1133">Transmembrane helix</keyword>
<dbReference type="PANTHER" id="PTHR37577:SF1">
    <property type="entry name" value="INTEGRAL MEMBRANE PROTEIN"/>
    <property type="match status" value="1"/>
</dbReference>
<dbReference type="STRING" id="644358.A0A0C4DK59"/>
<keyword evidence="1" id="KW-0812">Transmembrane</keyword>
<reference evidence="3" key="5">
    <citation type="submission" date="2015-06" db="UniProtKB">
        <authorList>
            <consortium name="EnsemblFungi"/>
        </authorList>
    </citation>
    <scope>IDENTIFICATION</scope>
    <source>
        <strain evidence="3">ATCC 64411</strain>
    </source>
</reference>
<organism evidence="3 4">
    <name type="scientific">Magnaporthiopsis poae (strain ATCC 64411 / 73-15)</name>
    <name type="common">Kentucky bluegrass fungus</name>
    <name type="synonym">Magnaporthe poae</name>
    <dbReference type="NCBI Taxonomy" id="644358"/>
    <lineage>
        <taxon>Eukaryota</taxon>
        <taxon>Fungi</taxon>
        <taxon>Dikarya</taxon>
        <taxon>Ascomycota</taxon>
        <taxon>Pezizomycotina</taxon>
        <taxon>Sordariomycetes</taxon>
        <taxon>Sordariomycetidae</taxon>
        <taxon>Magnaporthales</taxon>
        <taxon>Magnaporthaceae</taxon>
        <taxon>Magnaporthiopsis</taxon>
    </lineage>
</organism>
<dbReference type="InterPro" id="IPR053018">
    <property type="entry name" value="Elsinochrome_Biosynth-Asso"/>
</dbReference>
<keyword evidence="4" id="KW-1185">Reference proteome</keyword>
<dbReference type="Proteomes" id="UP000011715">
    <property type="component" value="Unassembled WGS sequence"/>
</dbReference>
<evidence type="ECO:0000313" key="2">
    <source>
        <dbReference type="EMBL" id="KLU81027.1"/>
    </source>
</evidence>
<feature type="transmembrane region" description="Helical" evidence="1">
    <location>
        <begin position="245"/>
        <end position="261"/>
    </location>
</feature>